<proteinExistence type="inferred from homology"/>
<comment type="similarity">
    <text evidence="1">Belongs to the CDPS family.</text>
</comment>
<comment type="caution">
    <text evidence="4">The sequence shown here is derived from an EMBL/GenBank/DDBJ whole genome shotgun (WGS) entry which is preliminary data.</text>
</comment>
<reference evidence="4 5" key="1">
    <citation type="submission" date="2022-04" db="EMBL/GenBank/DDBJ databases">
        <title>Genome draft of Actinomadura sp. ATCC 31491.</title>
        <authorList>
            <person name="Shi X."/>
            <person name="Du Y."/>
        </authorList>
    </citation>
    <scope>NUCLEOTIDE SEQUENCE [LARGE SCALE GENOMIC DNA]</scope>
    <source>
        <strain evidence="4 5">ATCC 31491</strain>
    </source>
</reference>
<evidence type="ECO:0000256" key="1">
    <source>
        <dbReference type="ARBA" id="ARBA00006034"/>
    </source>
</evidence>
<dbReference type="Gene3D" id="3.40.50.11710">
    <property type="entry name" value="Cyclodipeptide synthase"/>
    <property type="match status" value="1"/>
</dbReference>
<keyword evidence="5" id="KW-1185">Reference proteome</keyword>
<dbReference type="InterPro" id="IPR030903">
    <property type="entry name" value="CDPS"/>
</dbReference>
<gene>
    <name evidence="4" type="ORF">MF672_032985</name>
</gene>
<accession>A0ABT0G1U4</accession>
<name>A0ABT0G1U4_9ACTN</name>
<organism evidence="4 5">
    <name type="scientific">Actinomadura luzonensis</name>
    <dbReference type="NCBI Taxonomy" id="2805427"/>
    <lineage>
        <taxon>Bacteria</taxon>
        <taxon>Bacillati</taxon>
        <taxon>Actinomycetota</taxon>
        <taxon>Actinomycetes</taxon>
        <taxon>Streptosporangiales</taxon>
        <taxon>Thermomonosporaceae</taxon>
        <taxon>Actinomadura</taxon>
    </lineage>
</organism>
<dbReference type="Pfam" id="PF16715">
    <property type="entry name" value="CDPS"/>
    <property type="match status" value="1"/>
</dbReference>
<dbReference type="EMBL" id="JAKRKC020000002">
    <property type="protein sequence ID" value="MCK2218576.1"/>
    <property type="molecule type" value="Genomic_DNA"/>
</dbReference>
<sequence>MDIAGQALVEVGPCNAASAAILARCEHIVLLVSPGNSYFSAARLAATFAWAVRNVGDVHVLVSDAEMTAATYLARGRPEQDAYRKARDDIRQMAARIRRARDSAGTPDLRISEVADWTGNAAYRHALAYARQAIADPRYIALRVRPPDRAG</sequence>
<evidence type="ECO:0000256" key="2">
    <source>
        <dbReference type="ARBA" id="ARBA00022679"/>
    </source>
</evidence>
<dbReference type="InterPro" id="IPR038622">
    <property type="entry name" value="CDPS_sf"/>
</dbReference>
<dbReference type="NCBIfam" id="TIGR04539">
    <property type="entry name" value="tRNA_cyclodipep"/>
    <property type="match status" value="1"/>
</dbReference>
<evidence type="ECO:0000256" key="3">
    <source>
        <dbReference type="ARBA" id="ARBA00030771"/>
    </source>
</evidence>
<evidence type="ECO:0000313" key="4">
    <source>
        <dbReference type="EMBL" id="MCK2218576.1"/>
    </source>
</evidence>
<protein>
    <recommendedName>
        <fullName evidence="3">Cyclodipeptide synthase</fullName>
    </recommendedName>
</protein>
<dbReference type="RefSeq" id="WP_242378626.1">
    <property type="nucleotide sequence ID" value="NZ_JAKRKC020000002.1"/>
</dbReference>
<dbReference type="Proteomes" id="UP001317259">
    <property type="component" value="Unassembled WGS sequence"/>
</dbReference>
<evidence type="ECO:0000313" key="5">
    <source>
        <dbReference type="Proteomes" id="UP001317259"/>
    </source>
</evidence>
<keyword evidence="2" id="KW-0808">Transferase</keyword>